<evidence type="ECO:0000256" key="9">
    <source>
        <dbReference type="HAMAP-Rule" id="MF_00096"/>
    </source>
</evidence>
<evidence type="ECO:0000256" key="6">
    <source>
        <dbReference type="ARBA" id="ARBA00023125"/>
    </source>
</evidence>
<dbReference type="SMART" id="SM00533">
    <property type="entry name" value="MUTSd"/>
    <property type="match status" value="1"/>
</dbReference>
<dbReference type="Gene3D" id="3.40.1170.10">
    <property type="entry name" value="DNA repair protein MutS, domain I"/>
    <property type="match status" value="1"/>
</dbReference>
<dbReference type="PROSITE" id="PS00486">
    <property type="entry name" value="DNA_MISMATCH_REPAIR_2"/>
    <property type="match status" value="1"/>
</dbReference>
<keyword evidence="3 9" id="KW-0547">Nucleotide-binding</keyword>
<dbReference type="InterPro" id="IPR007861">
    <property type="entry name" value="DNA_mismatch_repair_MutS_clamp"/>
</dbReference>
<dbReference type="InterPro" id="IPR016151">
    <property type="entry name" value="DNA_mismatch_repair_MutS_N"/>
</dbReference>
<evidence type="ECO:0000259" key="11">
    <source>
        <dbReference type="PROSITE" id="PS00486"/>
    </source>
</evidence>
<dbReference type="NCBIfam" id="NF003810">
    <property type="entry name" value="PRK05399.1"/>
    <property type="match status" value="1"/>
</dbReference>
<dbReference type="Gene3D" id="3.30.420.110">
    <property type="entry name" value="MutS, connector domain"/>
    <property type="match status" value="1"/>
</dbReference>
<dbReference type="FunFam" id="1.10.1420.10:FF:000001">
    <property type="entry name" value="DNA mismatch repair protein MutS"/>
    <property type="match status" value="1"/>
</dbReference>
<reference evidence="12 13" key="1">
    <citation type="submission" date="2019-03" db="EMBL/GenBank/DDBJ databases">
        <title>Genomic Encyclopedia of Type Strains, Phase IV (KMG-IV): sequencing the most valuable type-strain genomes for metagenomic binning, comparative biology and taxonomic classification.</title>
        <authorList>
            <person name="Goeker M."/>
        </authorList>
    </citation>
    <scope>NUCLEOTIDE SEQUENCE [LARGE SCALE GENOMIC DNA]</scope>
    <source>
        <strain evidence="12 13">DSM 21944</strain>
    </source>
</reference>
<dbReference type="SUPFAM" id="SSF48334">
    <property type="entry name" value="DNA repair protein MutS, domain III"/>
    <property type="match status" value="1"/>
</dbReference>
<dbReference type="PIRSF" id="PIRSF037677">
    <property type="entry name" value="DNA_mis_repair_Msh6"/>
    <property type="match status" value="1"/>
</dbReference>
<sequence>MSSPDHSQHTPLMRQYLAVKAEHPDILVFFRMGDFYELFYDDARKAARLLDITLTQRGSSGGAPIPMAGVPAHACENYLARLLKLGESVAICEQIGDPATSKGPVERKVVRIVTPGTVTDESLLEERRDQLLLAIHCGTGGHGLAWVDLAGGRFLLAEVADDEALVAELARLSPAETLVAEGASLPAAARALPGLKQRPPWHFDAESGSRNLCEFFGSRDLRGFGCADAERAIAAAGALLAYVRETQRTALPHLTGLSMERPDEAIAMDAATRRHLELDTHPEGRREHTLLGVIDATVTPMGGRLLRRWLHRPLRDRAVLRDRHQALAQLIDGHRYRDLHTLLRGAGDLERILSRVALHSARPRDLTTLRDGLALLPRLRDALDGASLGRIAALLDGLGEHGDSQQLLARALVESPPLLLRDGGVIADGYDPELDELRRLDSDAAGFLSELEARERAATGIATLKVGYNRVHGYYIEFGKTHDAKVPAHYTRRQTTKNAERYITEELKAFEDKALSARERALMRERGLYDGLLHALNAQLEPLRRAAGALAELDVLAALAHTAEAYDYVAPELVDEAGIHIERGRHPVVERVLDAPFEPNDLILDERRRMLVVTGPNMGGKSTYMRQAALIVLLAHIGSYVPASRARIGPVDRLFTRIGAGDDLARGQSTFMVEMAETANILHNASERSLVLMDEIGRGTSTYDGLSLAHAIAVHLATVNRAWCLFATHYFELTTLATEHEGIANVHLDAVEHGDSLVFLHTVKDGPASRSFGLQVARLAGVPRPVVDNARRLLATLEAQRDEQPAVNLPASGQLGLFAPPAPSPAVEALRAIEPDSLSPREALDALYRLHQLALRS</sequence>
<keyword evidence="5 9" id="KW-0067">ATP-binding</keyword>
<dbReference type="GO" id="GO:0003684">
    <property type="term" value="F:damaged DNA binding"/>
    <property type="evidence" value="ECO:0007669"/>
    <property type="project" value="UniProtKB-UniRule"/>
</dbReference>
<dbReference type="Pfam" id="PF05190">
    <property type="entry name" value="MutS_IV"/>
    <property type="match status" value="1"/>
</dbReference>
<dbReference type="InterPro" id="IPR036187">
    <property type="entry name" value="DNA_mismatch_repair_MutS_sf"/>
</dbReference>
<dbReference type="HAMAP" id="MF_00096">
    <property type="entry name" value="MutS"/>
    <property type="match status" value="1"/>
</dbReference>
<dbReference type="SUPFAM" id="SSF52540">
    <property type="entry name" value="P-loop containing nucleoside triphosphate hydrolases"/>
    <property type="match status" value="1"/>
</dbReference>
<organism evidence="12 13">
    <name type="scientific">Pseudofulvimonas gallinarii</name>
    <dbReference type="NCBI Taxonomy" id="634155"/>
    <lineage>
        <taxon>Bacteria</taxon>
        <taxon>Pseudomonadati</taxon>
        <taxon>Pseudomonadota</taxon>
        <taxon>Gammaproteobacteria</taxon>
        <taxon>Lysobacterales</taxon>
        <taxon>Rhodanobacteraceae</taxon>
        <taxon>Pseudofulvimonas</taxon>
    </lineage>
</organism>
<dbReference type="InterPro" id="IPR017261">
    <property type="entry name" value="DNA_mismatch_repair_MutS/MSH"/>
</dbReference>
<dbReference type="Proteomes" id="UP000294599">
    <property type="component" value="Unassembled WGS sequence"/>
</dbReference>
<dbReference type="InterPro" id="IPR045076">
    <property type="entry name" value="MutS"/>
</dbReference>
<evidence type="ECO:0000313" key="12">
    <source>
        <dbReference type="EMBL" id="TCS98570.1"/>
    </source>
</evidence>
<dbReference type="InterPro" id="IPR005748">
    <property type="entry name" value="DNA_mismatch_repair_MutS"/>
</dbReference>
<dbReference type="Gene3D" id="6.10.140.430">
    <property type="match status" value="1"/>
</dbReference>
<evidence type="ECO:0000313" key="13">
    <source>
        <dbReference type="Proteomes" id="UP000294599"/>
    </source>
</evidence>
<evidence type="ECO:0000256" key="4">
    <source>
        <dbReference type="ARBA" id="ARBA00022763"/>
    </source>
</evidence>
<dbReference type="Gene3D" id="1.10.1420.10">
    <property type="match status" value="2"/>
</dbReference>
<dbReference type="GO" id="GO:0006298">
    <property type="term" value="P:mismatch repair"/>
    <property type="evidence" value="ECO:0007669"/>
    <property type="project" value="UniProtKB-UniRule"/>
</dbReference>
<dbReference type="SMART" id="SM00534">
    <property type="entry name" value="MUTSac"/>
    <property type="match status" value="1"/>
</dbReference>
<dbReference type="PANTHER" id="PTHR11361:SF34">
    <property type="entry name" value="DNA MISMATCH REPAIR PROTEIN MSH1, MITOCHONDRIAL"/>
    <property type="match status" value="1"/>
</dbReference>
<dbReference type="GO" id="GO:0005524">
    <property type="term" value="F:ATP binding"/>
    <property type="evidence" value="ECO:0007669"/>
    <property type="project" value="UniProtKB-UniRule"/>
</dbReference>
<comment type="caution">
    <text evidence="12">The sequence shown here is derived from an EMBL/GenBank/DDBJ whole genome shotgun (WGS) entry which is preliminary data.</text>
</comment>
<keyword evidence="13" id="KW-1185">Reference proteome</keyword>
<dbReference type="AlphaFoldDB" id="A0A4V3UU33"/>
<evidence type="ECO:0000256" key="8">
    <source>
        <dbReference type="ARBA" id="ARBA00024647"/>
    </source>
</evidence>
<dbReference type="Gene3D" id="3.40.50.300">
    <property type="entry name" value="P-loop containing nucleotide triphosphate hydrolases"/>
    <property type="match status" value="1"/>
</dbReference>
<dbReference type="EMBL" id="SMAF01000008">
    <property type="protein sequence ID" value="TCS98570.1"/>
    <property type="molecule type" value="Genomic_DNA"/>
</dbReference>
<dbReference type="RefSeq" id="WP_123521720.1">
    <property type="nucleotide sequence ID" value="NZ_JBHLWF010000077.1"/>
</dbReference>
<protein>
    <recommendedName>
        <fullName evidence="2 9">DNA mismatch repair protein MutS</fullName>
    </recommendedName>
</protein>
<dbReference type="Pfam" id="PF05192">
    <property type="entry name" value="MutS_III"/>
    <property type="match status" value="1"/>
</dbReference>
<keyword evidence="6 9" id="KW-0238">DNA-binding</keyword>
<dbReference type="InterPro" id="IPR007696">
    <property type="entry name" value="DNA_mismatch_repair_MutS_core"/>
</dbReference>
<feature type="binding site" evidence="9">
    <location>
        <begin position="615"/>
        <end position="622"/>
    </location>
    <ligand>
        <name>ATP</name>
        <dbReference type="ChEBI" id="CHEBI:30616"/>
    </ligand>
</feature>
<dbReference type="CDD" id="cd03284">
    <property type="entry name" value="ABC_MutS1"/>
    <property type="match status" value="1"/>
</dbReference>
<evidence type="ECO:0000256" key="7">
    <source>
        <dbReference type="ARBA" id="ARBA00023204"/>
    </source>
</evidence>
<dbReference type="GO" id="GO:0140664">
    <property type="term" value="F:ATP-dependent DNA damage sensor activity"/>
    <property type="evidence" value="ECO:0007669"/>
    <property type="project" value="InterPro"/>
</dbReference>
<dbReference type="SUPFAM" id="SSF55271">
    <property type="entry name" value="DNA repair protein MutS, domain I"/>
    <property type="match status" value="1"/>
</dbReference>
<dbReference type="InterPro" id="IPR027417">
    <property type="entry name" value="P-loop_NTPase"/>
</dbReference>
<name>A0A4V3UU33_9GAMM</name>
<dbReference type="Pfam" id="PF05188">
    <property type="entry name" value="MutS_II"/>
    <property type="match status" value="1"/>
</dbReference>
<dbReference type="NCBIfam" id="TIGR01070">
    <property type="entry name" value="mutS1"/>
    <property type="match status" value="1"/>
</dbReference>
<dbReference type="InterPro" id="IPR007695">
    <property type="entry name" value="DNA_mismatch_repair_MutS-lik_N"/>
</dbReference>
<dbReference type="PANTHER" id="PTHR11361">
    <property type="entry name" value="DNA MISMATCH REPAIR PROTEIN MUTS FAMILY MEMBER"/>
    <property type="match status" value="1"/>
</dbReference>
<dbReference type="FunFam" id="3.40.1170.10:FF:000001">
    <property type="entry name" value="DNA mismatch repair protein MutS"/>
    <property type="match status" value="1"/>
</dbReference>
<dbReference type="InterPro" id="IPR007860">
    <property type="entry name" value="DNA_mmatch_repair_MutS_con_dom"/>
</dbReference>
<feature type="domain" description="DNA mismatch repair proteins mutS family" evidence="11">
    <location>
        <begin position="689"/>
        <end position="705"/>
    </location>
</feature>
<keyword evidence="4 9" id="KW-0227">DNA damage</keyword>
<comment type="similarity">
    <text evidence="1 9 10">Belongs to the DNA mismatch repair MutS family.</text>
</comment>
<dbReference type="GO" id="GO:0005829">
    <property type="term" value="C:cytosol"/>
    <property type="evidence" value="ECO:0007669"/>
    <property type="project" value="TreeGrafter"/>
</dbReference>
<gene>
    <name evidence="9" type="primary">mutS</name>
    <name evidence="12" type="ORF">EDC25_108155</name>
</gene>
<accession>A0A4V3UU33</accession>
<evidence type="ECO:0000256" key="5">
    <source>
        <dbReference type="ARBA" id="ARBA00022840"/>
    </source>
</evidence>
<keyword evidence="7 9" id="KW-0234">DNA repair</keyword>
<dbReference type="OrthoDB" id="9802448at2"/>
<evidence type="ECO:0000256" key="2">
    <source>
        <dbReference type="ARBA" id="ARBA00021982"/>
    </source>
</evidence>
<dbReference type="FunFam" id="3.40.50.300:FF:000283">
    <property type="entry name" value="DNA mismatch repair protein MutS"/>
    <property type="match status" value="1"/>
</dbReference>
<dbReference type="InterPro" id="IPR036678">
    <property type="entry name" value="MutS_con_dom_sf"/>
</dbReference>
<evidence type="ECO:0000256" key="1">
    <source>
        <dbReference type="ARBA" id="ARBA00006271"/>
    </source>
</evidence>
<dbReference type="InterPro" id="IPR000432">
    <property type="entry name" value="DNA_mismatch_repair_MutS_C"/>
</dbReference>
<dbReference type="Pfam" id="PF01624">
    <property type="entry name" value="MutS_I"/>
    <property type="match status" value="1"/>
</dbReference>
<evidence type="ECO:0000256" key="10">
    <source>
        <dbReference type="RuleBase" id="RU003756"/>
    </source>
</evidence>
<evidence type="ECO:0000256" key="3">
    <source>
        <dbReference type="ARBA" id="ARBA00022741"/>
    </source>
</evidence>
<dbReference type="SUPFAM" id="SSF53150">
    <property type="entry name" value="DNA repair protein MutS, domain II"/>
    <property type="match status" value="1"/>
</dbReference>
<dbReference type="Pfam" id="PF00488">
    <property type="entry name" value="MutS_V"/>
    <property type="match status" value="1"/>
</dbReference>
<proteinExistence type="inferred from homology"/>
<comment type="function">
    <text evidence="8 9">This protein is involved in the repair of mismatches in DNA. It is possible that it carries out the mismatch recognition step. This protein has a weak ATPase activity.</text>
</comment>
<dbReference type="GO" id="GO:0030983">
    <property type="term" value="F:mismatched DNA binding"/>
    <property type="evidence" value="ECO:0007669"/>
    <property type="project" value="InterPro"/>
</dbReference>